<evidence type="ECO:0000256" key="5">
    <source>
        <dbReference type="ARBA" id="ARBA00022692"/>
    </source>
</evidence>
<dbReference type="FunFam" id="1.10.630.10:FF:000023">
    <property type="entry name" value="Cytochrome P450 family protein"/>
    <property type="match status" value="2"/>
</dbReference>
<keyword evidence="4" id="KW-0349">Heme</keyword>
<comment type="caution">
    <text evidence="12">The sequence shown here is derived from an EMBL/GenBank/DDBJ whole genome shotgun (WGS) entry which is preliminary data.</text>
</comment>
<evidence type="ECO:0000256" key="10">
    <source>
        <dbReference type="ARBA" id="ARBA00023033"/>
    </source>
</evidence>
<keyword evidence="11" id="KW-0472">Membrane</keyword>
<dbReference type="PANTHER" id="PTHR47947">
    <property type="entry name" value="CYTOCHROME P450 82C3-RELATED"/>
    <property type="match status" value="1"/>
</dbReference>
<keyword evidence="8" id="KW-0560">Oxidoreductase</keyword>
<dbReference type="InterPro" id="IPR001128">
    <property type="entry name" value="Cyt_P450"/>
</dbReference>
<keyword evidence="10" id="KW-0503">Monooxygenase</keyword>
<dbReference type="Pfam" id="PF00067">
    <property type="entry name" value="p450"/>
    <property type="match status" value="2"/>
</dbReference>
<dbReference type="InterPro" id="IPR017972">
    <property type="entry name" value="Cyt_P450_CS"/>
</dbReference>
<evidence type="ECO:0000256" key="9">
    <source>
        <dbReference type="ARBA" id="ARBA00023004"/>
    </source>
</evidence>
<dbReference type="GO" id="GO:0016020">
    <property type="term" value="C:membrane"/>
    <property type="evidence" value="ECO:0007669"/>
    <property type="project" value="UniProtKB-SubCell"/>
</dbReference>
<evidence type="ECO:0000313" key="12">
    <source>
        <dbReference type="EMBL" id="KAG7540036.1"/>
    </source>
</evidence>
<evidence type="ECO:0000256" key="3">
    <source>
        <dbReference type="ARBA" id="ARBA00010617"/>
    </source>
</evidence>
<gene>
    <name evidence="12" type="ORF">ISN45_Aa07g003000</name>
</gene>
<dbReference type="GO" id="GO:0020037">
    <property type="term" value="F:heme binding"/>
    <property type="evidence" value="ECO:0007669"/>
    <property type="project" value="InterPro"/>
</dbReference>
<comment type="subcellular location">
    <subcellularLocation>
        <location evidence="2">Membrane</location>
        <topology evidence="2">Single-pass membrane protein</topology>
    </subcellularLocation>
</comment>
<dbReference type="GO" id="GO:0005506">
    <property type="term" value="F:iron ion binding"/>
    <property type="evidence" value="ECO:0007669"/>
    <property type="project" value="InterPro"/>
</dbReference>
<keyword evidence="13" id="KW-1185">Reference proteome</keyword>
<evidence type="ECO:0000256" key="1">
    <source>
        <dbReference type="ARBA" id="ARBA00001971"/>
    </source>
</evidence>
<dbReference type="GO" id="GO:0004497">
    <property type="term" value="F:monooxygenase activity"/>
    <property type="evidence" value="ECO:0007669"/>
    <property type="project" value="UniProtKB-KW"/>
</dbReference>
<evidence type="ECO:0000256" key="8">
    <source>
        <dbReference type="ARBA" id="ARBA00023002"/>
    </source>
</evidence>
<keyword evidence="9" id="KW-0408">Iron</keyword>
<keyword evidence="7" id="KW-1133">Transmembrane helix</keyword>
<dbReference type="PROSITE" id="PS00086">
    <property type="entry name" value="CYTOCHROME_P450"/>
    <property type="match status" value="2"/>
</dbReference>
<dbReference type="GO" id="GO:0016705">
    <property type="term" value="F:oxidoreductase activity, acting on paired donors, with incorporation or reduction of molecular oxygen"/>
    <property type="evidence" value="ECO:0007669"/>
    <property type="project" value="InterPro"/>
</dbReference>
<keyword evidence="5" id="KW-0812">Transmembrane</keyword>
<comment type="similarity">
    <text evidence="3">Belongs to the cytochrome P450 family.</text>
</comment>
<organism evidence="12 13">
    <name type="scientific">Arabidopsis thaliana x Arabidopsis arenosa</name>
    <dbReference type="NCBI Taxonomy" id="1240361"/>
    <lineage>
        <taxon>Eukaryota</taxon>
        <taxon>Viridiplantae</taxon>
        <taxon>Streptophyta</taxon>
        <taxon>Embryophyta</taxon>
        <taxon>Tracheophyta</taxon>
        <taxon>Spermatophyta</taxon>
        <taxon>Magnoliopsida</taxon>
        <taxon>eudicotyledons</taxon>
        <taxon>Gunneridae</taxon>
        <taxon>Pentapetalae</taxon>
        <taxon>rosids</taxon>
        <taxon>malvids</taxon>
        <taxon>Brassicales</taxon>
        <taxon>Brassicaceae</taxon>
        <taxon>Camelineae</taxon>
        <taxon>Arabidopsis</taxon>
    </lineage>
</organism>
<sequence length="985" mass="112146">MFYYVIVLPLALFLLAYKLFFTSKPQRFNLPPSPPYSLPILGHHHLLKPPVHRLFHRLSKTHGPIFSLQFGSRRAVVISSSSLATQCFTGQNDIILSNRPCFLTAKYVAYNYTTVGTAPYGDHWRNLRRICSLEILSSNRLTNFLHIRKDEIRRMLTRLSRDVNKEIELEPLLSDLTFNNIVRMVTGKRYYGDEVHNEEEANVFKKLVADINDCSGARHPGDYLPFMKMFGGSLEKKVKALAESMDEILQRLLEECRRDKDGNTMVNHLLSLQQHEPEYYTDVTIKGLMLGMMIAGTDTSAVTLEWAMSSLLNHPESLEKAKLEIDEKIGQERLIDEPDIANLPYLQNIVSETFRLYPAAPLLVPRSPTEDIKVGGYDVPRGTMVMVNAWAIHRDPELWNEPEKFKPERFNGGEDVHKLMPFGNGRRSCPGAGLGQKIVTLALGSLIQCFDWEKVNGKAIDMTETPGMAMRKKVPLWALCQSRPIMNKLQAHLKALFLLAYKFFFTSKRQRYHLPPSPSYSLPVLGHHLLIKPPVHRLFHRLSNIHGPIFYLRLGSRRAVVISSSSLARECFTGQNDVVVSNRPRFLTSKYIAYNYTTIATTSYGDHWRNLRRICSLEIVSSKRLANFLHIRKEEIQRMLTRLSRDARAGNEVELESVLYDLTFNNIVRMVTGKIYYGDDVSDKEEAELFKKLFTFITTNSGARHPGEYLPFMKIFGGSFEKEVKAAAKVIDEMLQRLLDECKSDKDGNTMVNHLLSLQQDDPEYYTDIIIKGLMLGIMVASSETSALTIEWAMASLLNHPKILDKVKLEIDEKIGQDRLIEESDIANLPYLQNVVSETLRLHPAAPVLVPRSTAEDIKIGGYDVPRDTMVMVNAWAIHRDPDLWTEPERFNPERFNGGEGEKDDVRMLIAFGSGRRICPGVGLAHKIVTLALGSLIQCFDWRKVNEQEIDMSEGPGMAMRMMVPLRALCKTRPIMNKLPAHSKV</sequence>
<dbReference type="PANTHER" id="PTHR47947:SF62">
    <property type="entry name" value="CYTOCHROME P450, FAMILY 81, SUBFAMILY D, POLYPEPTIDE 5"/>
    <property type="match status" value="1"/>
</dbReference>
<evidence type="ECO:0000256" key="2">
    <source>
        <dbReference type="ARBA" id="ARBA00004167"/>
    </source>
</evidence>
<proteinExistence type="inferred from homology"/>
<comment type="cofactor">
    <cofactor evidence="1">
        <name>heme</name>
        <dbReference type="ChEBI" id="CHEBI:30413"/>
    </cofactor>
</comment>
<name>A0A8T1XZA6_9BRAS</name>
<evidence type="ECO:0000313" key="13">
    <source>
        <dbReference type="Proteomes" id="UP000694240"/>
    </source>
</evidence>
<dbReference type="EMBL" id="JAEFBK010000012">
    <property type="protein sequence ID" value="KAG7540036.1"/>
    <property type="molecule type" value="Genomic_DNA"/>
</dbReference>
<protein>
    <submittedName>
        <fullName evidence="12">Cytochrome P450 superfamily</fullName>
    </submittedName>
</protein>
<evidence type="ECO:0000256" key="7">
    <source>
        <dbReference type="ARBA" id="ARBA00022989"/>
    </source>
</evidence>
<keyword evidence="6" id="KW-0479">Metal-binding</keyword>
<accession>A0A8T1XZA6</accession>
<evidence type="ECO:0000256" key="4">
    <source>
        <dbReference type="ARBA" id="ARBA00022617"/>
    </source>
</evidence>
<dbReference type="AlphaFoldDB" id="A0A8T1XZA6"/>
<evidence type="ECO:0000256" key="11">
    <source>
        <dbReference type="ARBA" id="ARBA00023136"/>
    </source>
</evidence>
<dbReference type="Proteomes" id="UP000694240">
    <property type="component" value="Chromosome 12"/>
</dbReference>
<evidence type="ECO:0000256" key="6">
    <source>
        <dbReference type="ARBA" id="ARBA00022723"/>
    </source>
</evidence>
<reference evidence="12 13" key="1">
    <citation type="submission" date="2020-12" db="EMBL/GenBank/DDBJ databases">
        <title>Concerted genomic and epigenomic changes stabilize Arabidopsis allopolyploids.</title>
        <authorList>
            <person name="Chen Z."/>
        </authorList>
    </citation>
    <scope>NUCLEOTIDE SEQUENCE [LARGE SCALE GENOMIC DNA]</scope>
    <source>
        <strain evidence="12">Allo738</strain>
        <tissue evidence="12">Leaf</tissue>
    </source>
</reference>
<dbReference type="CDD" id="cd20653">
    <property type="entry name" value="CYP81"/>
    <property type="match status" value="2"/>
</dbReference>
<dbReference type="InterPro" id="IPR050651">
    <property type="entry name" value="Plant_Cytochrome_P450_Monoox"/>
</dbReference>